<organism evidence="2 3">
    <name type="scientific">Cylindrotheca closterium</name>
    <dbReference type="NCBI Taxonomy" id="2856"/>
    <lineage>
        <taxon>Eukaryota</taxon>
        <taxon>Sar</taxon>
        <taxon>Stramenopiles</taxon>
        <taxon>Ochrophyta</taxon>
        <taxon>Bacillariophyta</taxon>
        <taxon>Bacillariophyceae</taxon>
        <taxon>Bacillariophycidae</taxon>
        <taxon>Bacillariales</taxon>
        <taxon>Bacillariaceae</taxon>
        <taxon>Cylindrotheca</taxon>
    </lineage>
</organism>
<protein>
    <submittedName>
        <fullName evidence="2">Uncharacterized protein</fullName>
    </submittedName>
</protein>
<evidence type="ECO:0000313" key="2">
    <source>
        <dbReference type="EMBL" id="CAJ1915293.1"/>
    </source>
</evidence>
<reference evidence="2" key="1">
    <citation type="submission" date="2023-08" db="EMBL/GenBank/DDBJ databases">
        <authorList>
            <person name="Audoor S."/>
            <person name="Bilcke G."/>
        </authorList>
    </citation>
    <scope>NUCLEOTIDE SEQUENCE</scope>
</reference>
<feature type="region of interest" description="Disordered" evidence="1">
    <location>
        <begin position="266"/>
        <end position="295"/>
    </location>
</feature>
<evidence type="ECO:0000256" key="1">
    <source>
        <dbReference type="SAM" id="MobiDB-lite"/>
    </source>
</evidence>
<feature type="region of interest" description="Disordered" evidence="1">
    <location>
        <begin position="1"/>
        <end position="20"/>
    </location>
</feature>
<proteinExistence type="predicted"/>
<comment type="caution">
    <text evidence="2">The sequence shown here is derived from an EMBL/GenBank/DDBJ whole genome shotgun (WGS) entry which is preliminary data.</text>
</comment>
<dbReference type="EMBL" id="CAKOGP040000001">
    <property type="protein sequence ID" value="CAJ1915293.1"/>
    <property type="molecule type" value="Genomic_DNA"/>
</dbReference>
<sequence length="450" mass="51202">MDDTSKSGTGSNSSSPSLLIPTPLVASEESKACLSNAVEVFQELFSEPFSSSQDYPQISTLLELHDRLSHLLLLVHHNGDDDNDNNNNNNDKIPQSIARYFSQLRLQRHDDNTNNKSQQDIKKKQQLFEYLAVEADLYRAMALTSIYLMEMIPTATNRPLDVSVEQGLKSCYQRAQFLVKMMDHRVVQSVDVVLVTPNQEINSTSSSSSLLLDHYTTDYSEQLERWLLECDSLEENDDNNNNSIMMFDKEQLQLEEDELMQMAATPTPNETEDDSAILPSATTTYTSDRNSPTDLSARLIQYDDTSSTPENDDSTDKNKNNTSQYSTLVVLNDRGGVFQSQHPQEQAWWWALTSDSTIQCDHHANNDDNNHDQMMITISSVVSNRPKLGQHLPFIQLHAKKPQDVSLWWSRISKIVQSLQETKDLQHELESLWPAKEVQTKLEESRLLLS</sequence>
<evidence type="ECO:0000313" key="3">
    <source>
        <dbReference type="Proteomes" id="UP001295423"/>
    </source>
</evidence>
<feature type="compositionally biased region" description="Polar residues" evidence="1">
    <location>
        <begin position="280"/>
        <end position="294"/>
    </location>
</feature>
<keyword evidence="3" id="KW-1185">Reference proteome</keyword>
<name>A0AAD2CB11_9STRA</name>
<accession>A0AAD2CB11</accession>
<dbReference type="AlphaFoldDB" id="A0AAD2CB11"/>
<gene>
    <name evidence="2" type="ORF">CYCCA115_LOCUS714</name>
</gene>
<dbReference type="Proteomes" id="UP001295423">
    <property type="component" value="Unassembled WGS sequence"/>
</dbReference>